<dbReference type="InterPro" id="IPR046348">
    <property type="entry name" value="SIS_dom_sf"/>
</dbReference>
<dbReference type="SUPFAM" id="SSF53697">
    <property type="entry name" value="SIS domain"/>
    <property type="match status" value="1"/>
</dbReference>
<evidence type="ECO:0000313" key="2">
    <source>
        <dbReference type="EMBL" id="GMM47990.1"/>
    </source>
</evidence>
<dbReference type="GO" id="GO:0097367">
    <property type="term" value="F:carbohydrate derivative binding"/>
    <property type="evidence" value="ECO:0007669"/>
    <property type="project" value="InterPro"/>
</dbReference>
<dbReference type="PANTHER" id="PTHR38418">
    <property type="entry name" value="SUGAR ISOMERASE, KPSF/GUTQ (AFU_ORTHOLOGUE AFUA_6G08860)"/>
    <property type="match status" value="1"/>
</dbReference>
<dbReference type="GO" id="GO:1901135">
    <property type="term" value="P:carbohydrate derivative metabolic process"/>
    <property type="evidence" value="ECO:0007669"/>
    <property type="project" value="InterPro"/>
</dbReference>
<organism evidence="2 3">
    <name type="scientific">Pichia kluyveri</name>
    <name type="common">Yeast</name>
    <dbReference type="NCBI Taxonomy" id="36015"/>
    <lineage>
        <taxon>Eukaryota</taxon>
        <taxon>Fungi</taxon>
        <taxon>Dikarya</taxon>
        <taxon>Ascomycota</taxon>
        <taxon>Saccharomycotina</taxon>
        <taxon>Pichiomycetes</taxon>
        <taxon>Pichiales</taxon>
        <taxon>Pichiaceae</taxon>
        <taxon>Pichia</taxon>
    </lineage>
</organism>
<dbReference type="Proteomes" id="UP001378960">
    <property type="component" value="Unassembled WGS sequence"/>
</dbReference>
<dbReference type="PROSITE" id="PS51464">
    <property type="entry name" value="SIS"/>
    <property type="match status" value="1"/>
</dbReference>
<comment type="caution">
    <text evidence="2">The sequence shown here is derived from an EMBL/GenBank/DDBJ whole genome shotgun (WGS) entry which is preliminary data.</text>
</comment>
<keyword evidence="3" id="KW-1185">Reference proteome</keyword>
<protein>
    <recommendedName>
        <fullName evidence="1">SIS domain-containing protein</fullName>
    </recommendedName>
</protein>
<dbReference type="InterPro" id="IPR035474">
    <property type="entry name" value="SIS_Kpsf"/>
</dbReference>
<evidence type="ECO:0000259" key="1">
    <source>
        <dbReference type="PROSITE" id="PS51464"/>
    </source>
</evidence>
<accession>A0AAV5R9F6</accession>
<dbReference type="AlphaFoldDB" id="A0AAV5R9F6"/>
<dbReference type="PANTHER" id="PTHR38418:SF2">
    <property type="entry name" value="SUGAR ISOMERASE, KPSF_GUTQ (AFU_ORTHOLOGUE AFUA_6G08860)"/>
    <property type="match status" value="1"/>
</dbReference>
<dbReference type="InterPro" id="IPR001347">
    <property type="entry name" value="SIS_dom"/>
</dbReference>
<evidence type="ECO:0000313" key="3">
    <source>
        <dbReference type="Proteomes" id="UP001378960"/>
    </source>
</evidence>
<sequence length="390" mass="43402">MDSWTNGSVSSESLSRKSSEYSFHIADTSSPLLDNAIRNIDLILSNQTKALSFITSQYRNSTWSVQNMKNSLRILNNSLKSGGKIVISGMGKSYKIASKTVATLNSLRMHSALLHPSEALHGDLGMIREDHGDSLIIISASGNSPELLQMLEHTPITVPVVLMTCNKNSILSKHPKVMSLLLAEIPSSLSETNLYGLSAPTISTTLCLTLLDAVCISLSELHINDYTTRKEVFRVYHPGGAIGIDYKLEQIKSDKQENTIEEEDLKDINHNEKDIIDGSCVDPNGKGSVSSATTTKLDDDCFDIEELILMKKVKNTKYKSIIEKFPENESDFHKLVILNDYIIIQDKENSSLLDCELVRIVIRDCESNEDDWSEAIWKIKALAHPFNLEV</sequence>
<proteinExistence type="predicted"/>
<feature type="domain" description="SIS" evidence="1">
    <location>
        <begin position="75"/>
        <end position="224"/>
    </location>
</feature>
<dbReference type="Pfam" id="PF01380">
    <property type="entry name" value="SIS"/>
    <property type="match status" value="1"/>
</dbReference>
<dbReference type="Gene3D" id="3.40.50.10490">
    <property type="entry name" value="Glucose-6-phosphate isomerase like protein, domain 1"/>
    <property type="match status" value="1"/>
</dbReference>
<name>A0AAV5R9F6_PICKL</name>
<dbReference type="EMBL" id="BTGB01000009">
    <property type="protein sequence ID" value="GMM47990.1"/>
    <property type="molecule type" value="Genomic_DNA"/>
</dbReference>
<gene>
    <name evidence="2" type="ORF">DAPK24_045880</name>
</gene>
<dbReference type="CDD" id="cd05014">
    <property type="entry name" value="SIS_Kpsf"/>
    <property type="match status" value="1"/>
</dbReference>
<reference evidence="2 3" key="1">
    <citation type="journal article" date="2023" name="Elife">
        <title>Identification of key yeast species and microbe-microbe interactions impacting larval growth of Drosophila in the wild.</title>
        <authorList>
            <person name="Mure A."/>
            <person name="Sugiura Y."/>
            <person name="Maeda R."/>
            <person name="Honda K."/>
            <person name="Sakurai N."/>
            <person name="Takahashi Y."/>
            <person name="Watada M."/>
            <person name="Katoh T."/>
            <person name="Gotoh A."/>
            <person name="Gotoh Y."/>
            <person name="Taniguchi I."/>
            <person name="Nakamura K."/>
            <person name="Hayashi T."/>
            <person name="Katayama T."/>
            <person name="Uemura T."/>
            <person name="Hattori Y."/>
        </authorList>
    </citation>
    <scope>NUCLEOTIDE SEQUENCE [LARGE SCALE GENOMIC DNA]</scope>
    <source>
        <strain evidence="2 3">PK-24</strain>
    </source>
</reference>